<evidence type="ECO:0000259" key="2">
    <source>
        <dbReference type="Pfam" id="PF07833"/>
    </source>
</evidence>
<name>A0A6I3SNK0_HELMO</name>
<evidence type="ECO:0000256" key="1">
    <source>
        <dbReference type="SAM" id="SignalP"/>
    </source>
</evidence>
<dbReference type="SUPFAM" id="SSF55383">
    <property type="entry name" value="Copper amine oxidase, domain N"/>
    <property type="match status" value="2"/>
</dbReference>
<dbReference type="Gene3D" id="3.30.457.10">
    <property type="entry name" value="Copper amine oxidase-like, N-terminal domain"/>
    <property type="match status" value="2"/>
</dbReference>
<feature type="domain" description="Copper amine oxidase-like N-terminal" evidence="2">
    <location>
        <begin position="48"/>
        <end position="95"/>
    </location>
</feature>
<dbReference type="Pfam" id="PF07833">
    <property type="entry name" value="Cu_amine_oxidN1"/>
    <property type="match status" value="2"/>
</dbReference>
<dbReference type="InterPro" id="IPR012854">
    <property type="entry name" value="Cu_amine_oxidase-like_N"/>
</dbReference>
<sequence>MRVKGDDLLHRYTLAVGKFRFFVLAVVTWLFFCSTSAALAAEESPDLRIVKFWVGKNVYEVNGKEYSMDSAPVVDIQAGRLLMPLRYLAYSLGITDSDIEFKKNTAGSIDEIIVRRPSEGGFRDTLQMFIGQPDFIVNGGEAGTLDALPRIDNGRTLVPYRSAAQALGALVFWDAAERAVVVKTWNRVPSPANPSWSKVILYPGLQKIDRIGVGGTADSLKTKVPVAINGSDGITQFNVIDYLHAWGVPAQNILYDQRGGLMVRGAAGANIPGQPYRAGFIYFYAGEGCGWISNNHKTNPDEGVLANEIKNGQLYSAMPLFYAIGPLFGKQVEGNVSADSLWLRLIS</sequence>
<proteinExistence type="predicted"/>
<dbReference type="AlphaFoldDB" id="A0A6I3SNK0"/>
<dbReference type="InterPro" id="IPR036582">
    <property type="entry name" value="Mao_N_sf"/>
</dbReference>
<evidence type="ECO:0000313" key="3">
    <source>
        <dbReference type="EMBL" id="MTV50122.1"/>
    </source>
</evidence>
<keyword evidence="1" id="KW-0732">Signal</keyword>
<protein>
    <recommendedName>
        <fullName evidence="2">Copper amine oxidase-like N-terminal domain-containing protein</fullName>
    </recommendedName>
</protein>
<dbReference type="Proteomes" id="UP000430670">
    <property type="component" value="Unassembled WGS sequence"/>
</dbReference>
<reference evidence="3 4" key="1">
    <citation type="submission" date="2019-11" db="EMBL/GenBank/DDBJ databases">
        <title>Whole-genome sequence of a the green, strictly anaerobic photosynthetic bacterium Heliobacillus mobilis DSM 6151.</title>
        <authorList>
            <person name="Kyndt J.A."/>
            <person name="Meyer T.E."/>
        </authorList>
    </citation>
    <scope>NUCLEOTIDE SEQUENCE [LARGE SCALE GENOMIC DNA]</scope>
    <source>
        <strain evidence="3 4">DSM 6151</strain>
    </source>
</reference>
<comment type="caution">
    <text evidence="3">The sequence shown here is derived from an EMBL/GenBank/DDBJ whole genome shotgun (WGS) entry which is preliminary data.</text>
</comment>
<feature type="signal peptide" evidence="1">
    <location>
        <begin position="1"/>
        <end position="40"/>
    </location>
</feature>
<organism evidence="3 4">
    <name type="scientific">Heliobacterium mobile</name>
    <name type="common">Heliobacillus mobilis</name>
    <dbReference type="NCBI Taxonomy" id="28064"/>
    <lineage>
        <taxon>Bacteria</taxon>
        <taxon>Bacillati</taxon>
        <taxon>Bacillota</taxon>
        <taxon>Clostridia</taxon>
        <taxon>Eubacteriales</taxon>
        <taxon>Heliobacteriaceae</taxon>
        <taxon>Heliobacterium</taxon>
    </lineage>
</organism>
<gene>
    <name evidence="3" type="ORF">GJ688_14185</name>
</gene>
<keyword evidence="4" id="KW-1185">Reference proteome</keyword>
<dbReference type="EMBL" id="WNKU01000019">
    <property type="protein sequence ID" value="MTV50122.1"/>
    <property type="molecule type" value="Genomic_DNA"/>
</dbReference>
<feature type="chain" id="PRO_5026165246" description="Copper amine oxidase-like N-terminal domain-containing protein" evidence="1">
    <location>
        <begin position="41"/>
        <end position="347"/>
    </location>
</feature>
<accession>A0A6I3SNK0</accession>
<feature type="domain" description="Copper amine oxidase-like N-terminal" evidence="2">
    <location>
        <begin position="124"/>
        <end position="181"/>
    </location>
</feature>
<evidence type="ECO:0000313" key="4">
    <source>
        <dbReference type="Proteomes" id="UP000430670"/>
    </source>
</evidence>